<evidence type="ECO:0000256" key="2">
    <source>
        <dbReference type="SAM" id="SignalP"/>
    </source>
</evidence>
<keyword evidence="2" id="KW-0732">Signal</keyword>
<dbReference type="AlphaFoldDB" id="A0AAV0R539"/>
<keyword evidence="4" id="KW-1185">Reference proteome</keyword>
<evidence type="ECO:0008006" key="5">
    <source>
        <dbReference type="Google" id="ProtNLM"/>
    </source>
</evidence>
<organism evidence="3 4">
    <name type="scientific">Linum tenue</name>
    <dbReference type="NCBI Taxonomy" id="586396"/>
    <lineage>
        <taxon>Eukaryota</taxon>
        <taxon>Viridiplantae</taxon>
        <taxon>Streptophyta</taxon>
        <taxon>Embryophyta</taxon>
        <taxon>Tracheophyta</taxon>
        <taxon>Spermatophyta</taxon>
        <taxon>Magnoliopsida</taxon>
        <taxon>eudicotyledons</taxon>
        <taxon>Gunneridae</taxon>
        <taxon>Pentapetalae</taxon>
        <taxon>rosids</taxon>
        <taxon>fabids</taxon>
        <taxon>Malpighiales</taxon>
        <taxon>Linaceae</taxon>
        <taxon>Linum</taxon>
    </lineage>
</organism>
<sequence length="72" mass="7793">MMMMITPKVCSLLVGLLVLAVGVQSACSCRRLLLHQTLPDLVAGGKNYDRRSPATSPYVNIRPSFSPPARHG</sequence>
<feature type="chain" id="PRO_5043606161" description="Secreted protein" evidence="2">
    <location>
        <begin position="26"/>
        <end position="72"/>
    </location>
</feature>
<feature type="signal peptide" evidence="2">
    <location>
        <begin position="1"/>
        <end position="25"/>
    </location>
</feature>
<name>A0AAV0R539_9ROSI</name>
<feature type="region of interest" description="Disordered" evidence="1">
    <location>
        <begin position="45"/>
        <end position="72"/>
    </location>
</feature>
<proteinExistence type="predicted"/>
<dbReference type="EMBL" id="CAMGYJ010000010">
    <property type="protein sequence ID" value="CAI0552653.1"/>
    <property type="molecule type" value="Genomic_DNA"/>
</dbReference>
<accession>A0AAV0R539</accession>
<evidence type="ECO:0000256" key="1">
    <source>
        <dbReference type="SAM" id="MobiDB-lite"/>
    </source>
</evidence>
<comment type="caution">
    <text evidence="3">The sequence shown here is derived from an EMBL/GenBank/DDBJ whole genome shotgun (WGS) entry which is preliminary data.</text>
</comment>
<dbReference type="Proteomes" id="UP001154282">
    <property type="component" value="Unassembled WGS sequence"/>
</dbReference>
<gene>
    <name evidence="3" type="ORF">LITE_LOCUS46525</name>
</gene>
<protein>
    <recommendedName>
        <fullName evidence="5">Secreted protein</fullName>
    </recommendedName>
</protein>
<evidence type="ECO:0000313" key="4">
    <source>
        <dbReference type="Proteomes" id="UP001154282"/>
    </source>
</evidence>
<evidence type="ECO:0000313" key="3">
    <source>
        <dbReference type="EMBL" id="CAI0552653.1"/>
    </source>
</evidence>
<reference evidence="3" key="1">
    <citation type="submission" date="2022-08" db="EMBL/GenBank/DDBJ databases">
        <authorList>
            <person name="Gutierrez-Valencia J."/>
        </authorList>
    </citation>
    <scope>NUCLEOTIDE SEQUENCE</scope>
</reference>